<dbReference type="InterPro" id="IPR029063">
    <property type="entry name" value="SAM-dependent_MTases_sf"/>
</dbReference>
<dbReference type="GO" id="GO:0008168">
    <property type="term" value="F:methyltransferase activity"/>
    <property type="evidence" value="ECO:0007669"/>
    <property type="project" value="UniProtKB-KW"/>
</dbReference>
<dbReference type="RefSeq" id="WP_077275332.1">
    <property type="nucleotide sequence ID" value="NZ_CP019609.1"/>
</dbReference>
<evidence type="ECO:0000313" key="3">
    <source>
        <dbReference type="EMBL" id="AQP53237.1"/>
    </source>
</evidence>
<dbReference type="STRING" id="633807.BW732_02635"/>
<dbReference type="GO" id="GO:0031167">
    <property type="term" value="P:rRNA methylation"/>
    <property type="evidence" value="ECO:0007669"/>
    <property type="project" value="InterPro"/>
</dbReference>
<dbReference type="OrthoDB" id="9803017at2"/>
<dbReference type="Proteomes" id="UP000188246">
    <property type="component" value="Chromosome"/>
</dbReference>
<name>A0A1Q2D4S0_9ENTE</name>
<keyword evidence="1 3" id="KW-0489">Methyltransferase</keyword>
<keyword evidence="2 3" id="KW-0808">Transferase</keyword>
<organism evidence="3 4">
    <name type="scientific">Vagococcus penaei</name>
    <dbReference type="NCBI Taxonomy" id="633807"/>
    <lineage>
        <taxon>Bacteria</taxon>
        <taxon>Bacillati</taxon>
        <taxon>Bacillota</taxon>
        <taxon>Bacilli</taxon>
        <taxon>Lactobacillales</taxon>
        <taxon>Enterococcaceae</taxon>
        <taxon>Vagococcus</taxon>
    </lineage>
</organism>
<dbReference type="EMBL" id="CP019609">
    <property type="protein sequence ID" value="AQP53237.1"/>
    <property type="molecule type" value="Genomic_DNA"/>
</dbReference>
<dbReference type="SUPFAM" id="SSF53335">
    <property type="entry name" value="S-adenosyl-L-methionine-dependent methyltransferases"/>
    <property type="match status" value="1"/>
</dbReference>
<dbReference type="CDD" id="cd02440">
    <property type="entry name" value="AdoMet_MTases"/>
    <property type="match status" value="1"/>
</dbReference>
<dbReference type="GO" id="GO:0003676">
    <property type="term" value="F:nucleic acid binding"/>
    <property type="evidence" value="ECO:0007669"/>
    <property type="project" value="InterPro"/>
</dbReference>
<dbReference type="NCBIfam" id="TIGR00095">
    <property type="entry name" value="16S rRNA (guanine(966)-N(2))-methyltransferase RsmD"/>
    <property type="match status" value="1"/>
</dbReference>
<dbReference type="AlphaFoldDB" id="A0A1Q2D4S0"/>
<dbReference type="PROSITE" id="PS00092">
    <property type="entry name" value="N6_MTASE"/>
    <property type="match status" value="1"/>
</dbReference>
<dbReference type="PIRSF" id="PIRSF004553">
    <property type="entry name" value="CHP00095"/>
    <property type="match status" value="1"/>
</dbReference>
<dbReference type="Pfam" id="PF03602">
    <property type="entry name" value="Cons_hypoth95"/>
    <property type="match status" value="1"/>
</dbReference>
<dbReference type="Gene3D" id="3.40.50.150">
    <property type="entry name" value="Vaccinia Virus protein VP39"/>
    <property type="match status" value="1"/>
</dbReference>
<protein>
    <submittedName>
        <fullName evidence="3">16S rRNA (Guanine(966)-N(2))-methyltransferase RsmD</fullName>
    </submittedName>
</protein>
<evidence type="ECO:0000256" key="1">
    <source>
        <dbReference type="ARBA" id="ARBA00022603"/>
    </source>
</evidence>
<accession>A0A1Q2D4S0</accession>
<dbReference type="InterPro" id="IPR002052">
    <property type="entry name" value="DNA_methylase_N6_adenine_CS"/>
</dbReference>
<reference evidence="3 4" key="1">
    <citation type="journal article" date="2010" name="Int. J. Syst. Evol. Microbiol.">
        <title>Vagococcus penaei sp. nov., isolated from spoilage microbiota of cooked shrimp (Penaeus vannamei).</title>
        <authorList>
            <person name="Jaffres E."/>
            <person name="Prevost H."/>
            <person name="Rossero A."/>
            <person name="Joffraud J.J."/>
            <person name="Dousset X."/>
        </authorList>
    </citation>
    <scope>NUCLEOTIDE SEQUENCE [LARGE SCALE GENOMIC DNA]</scope>
    <source>
        <strain evidence="3 4">CD276</strain>
    </source>
</reference>
<evidence type="ECO:0000313" key="4">
    <source>
        <dbReference type="Proteomes" id="UP000188246"/>
    </source>
</evidence>
<proteinExistence type="predicted"/>
<evidence type="ECO:0000256" key="2">
    <source>
        <dbReference type="ARBA" id="ARBA00022679"/>
    </source>
</evidence>
<dbReference type="PANTHER" id="PTHR43542:SF1">
    <property type="entry name" value="METHYLTRANSFERASE"/>
    <property type="match status" value="1"/>
</dbReference>
<keyword evidence="4" id="KW-1185">Reference proteome</keyword>
<dbReference type="InterPro" id="IPR004398">
    <property type="entry name" value="RNA_MeTrfase_RsmD"/>
</dbReference>
<gene>
    <name evidence="3" type="ORF">BW732_02635</name>
</gene>
<sequence>MRVIAGDFKGRKLNSLQGSNTRPTSDKIKGAIFNRIGPYFDGDIVLDLYSGSGNLAIEAISRGCSKAYCFDNHFQAIKVIQSNVALTKSESQITVTKMDADKALLWLKANEITVDLVFLDPPYAKQKIVEQMETMLELKLMNDSGLIVCEVDKKFDLPDDIKGQLEKIKEQSYSLTKIIIYQKN</sequence>
<dbReference type="KEGG" id="vpi:BW732_02635"/>
<dbReference type="PANTHER" id="PTHR43542">
    <property type="entry name" value="METHYLTRANSFERASE"/>
    <property type="match status" value="1"/>
</dbReference>